<dbReference type="EMBL" id="MU004239">
    <property type="protein sequence ID" value="KAF2666353.1"/>
    <property type="molecule type" value="Genomic_DNA"/>
</dbReference>
<keyword evidence="3" id="KW-1185">Reference proteome</keyword>
<evidence type="ECO:0000313" key="3">
    <source>
        <dbReference type="Proteomes" id="UP000799302"/>
    </source>
</evidence>
<keyword evidence="1" id="KW-0472">Membrane</keyword>
<reference evidence="2" key="1">
    <citation type="journal article" date="2020" name="Stud. Mycol.">
        <title>101 Dothideomycetes genomes: a test case for predicting lifestyles and emergence of pathogens.</title>
        <authorList>
            <person name="Haridas S."/>
            <person name="Albert R."/>
            <person name="Binder M."/>
            <person name="Bloem J."/>
            <person name="Labutti K."/>
            <person name="Salamov A."/>
            <person name="Andreopoulos B."/>
            <person name="Baker S."/>
            <person name="Barry K."/>
            <person name="Bills G."/>
            <person name="Bluhm B."/>
            <person name="Cannon C."/>
            <person name="Castanera R."/>
            <person name="Culley D."/>
            <person name="Daum C."/>
            <person name="Ezra D."/>
            <person name="Gonzalez J."/>
            <person name="Henrissat B."/>
            <person name="Kuo A."/>
            <person name="Liang C."/>
            <person name="Lipzen A."/>
            <person name="Lutzoni F."/>
            <person name="Magnuson J."/>
            <person name="Mondo S."/>
            <person name="Nolan M."/>
            <person name="Ohm R."/>
            <person name="Pangilinan J."/>
            <person name="Park H.-J."/>
            <person name="Ramirez L."/>
            <person name="Alfaro M."/>
            <person name="Sun H."/>
            <person name="Tritt A."/>
            <person name="Yoshinaga Y."/>
            <person name="Zwiers L.-H."/>
            <person name="Turgeon B."/>
            <person name="Goodwin S."/>
            <person name="Spatafora J."/>
            <person name="Crous P."/>
            <person name="Grigoriev I."/>
        </authorList>
    </citation>
    <scope>NUCLEOTIDE SEQUENCE</scope>
    <source>
        <strain evidence="2">CBS 115976</strain>
    </source>
</reference>
<keyword evidence="1" id="KW-0812">Transmembrane</keyword>
<proteinExistence type="predicted"/>
<sequence length="169" mass="19171">MAFGSAEPAEYDVFGTIQISKFFSIEWYSFCVFIGLMADVVIARYFKRRNVKSFMVYFVLEIRQVDYKAVFLHNSKETTISVTYKPVAIWSSRGSKIELSLPKLVINWKGLEADWLEAAFKLDPTTPSGKDHLQESSPALSAASDSTYIDDASVNASDLDVDYDLDRFF</sequence>
<keyword evidence="1" id="KW-1133">Transmembrane helix</keyword>
<feature type="transmembrane region" description="Helical" evidence="1">
    <location>
        <begin position="27"/>
        <end position="46"/>
    </location>
</feature>
<accession>A0A6A6U4Y9</accession>
<evidence type="ECO:0000256" key="1">
    <source>
        <dbReference type="SAM" id="Phobius"/>
    </source>
</evidence>
<dbReference type="AlphaFoldDB" id="A0A6A6U4Y9"/>
<gene>
    <name evidence="2" type="ORF">BT63DRAFT_416737</name>
</gene>
<name>A0A6A6U4Y9_9PEZI</name>
<evidence type="ECO:0000313" key="2">
    <source>
        <dbReference type="EMBL" id="KAF2666353.1"/>
    </source>
</evidence>
<dbReference type="Proteomes" id="UP000799302">
    <property type="component" value="Unassembled WGS sequence"/>
</dbReference>
<organism evidence="2 3">
    <name type="scientific">Microthyrium microscopicum</name>
    <dbReference type="NCBI Taxonomy" id="703497"/>
    <lineage>
        <taxon>Eukaryota</taxon>
        <taxon>Fungi</taxon>
        <taxon>Dikarya</taxon>
        <taxon>Ascomycota</taxon>
        <taxon>Pezizomycotina</taxon>
        <taxon>Dothideomycetes</taxon>
        <taxon>Dothideomycetes incertae sedis</taxon>
        <taxon>Microthyriales</taxon>
        <taxon>Microthyriaceae</taxon>
        <taxon>Microthyrium</taxon>
    </lineage>
</organism>
<protein>
    <submittedName>
        <fullName evidence="2">Uncharacterized protein</fullName>
    </submittedName>
</protein>